<feature type="region of interest" description="Disordered" evidence="1">
    <location>
        <begin position="34"/>
        <end position="63"/>
    </location>
</feature>
<feature type="domain" description="MADF" evidence="2">
    <location>
        <begin position="93"/>
        <end position="178"/>
    </location>
</feature>
<dbReference type="OrthoDB" id="6081971at2759"/>
<dbReference type="PANTHER" id="PTHR12243">
    <property type="entry name" value="MADF DOMAIN TRANSCRIPTION FACTOR"/>
    <property type="match status" value="1"/>
</dbReference>
<dbReference type="PROSITE" id="PS51029">
    <property type="entry name" value="MADF"/>
    <property type="match status" value="1"/>
</dbReference>
<dbReference type="Proteomes" id="UP001154114">
    <property type="component" value="Chromosome 21"/>
</dbReference>
<dbReference type="InterPro" id="IPR006578">
    <property type="entry name" value="MADF-dom"/>
</dbReference>
<dbReference type="EMBL" id="LR824024">
    <property type="protein sequence ID" value="CAD0204354.1"/>
    <property type="molecule type" value="Genomic_DNA"/>
</dbReference>
<dbReference type="GO" id="GO:0005667">
    <property type="term" value="C:transcription regulator complex"/>
    <property type="evidence" value="ECO:0007669"/>
    <property type="project" value="TreeGrafter"/>
</dbReference>
<dbReference type="InterPro" id="IPR039353">
    <property type="entry name" value="TF_Adf1"/>
</dbReference>
<organism evidence="3 4">
    <name type="scientific">Chrysodeixis includens</name>
    <name type="common">Soybean looper</name>
    <name type="synonym">Pseudoplusia includens</name>
    <dbReference type="NCBI Taxonomy" id="689277"/>
    <lineage>
        <taxon>Eukaryota</taxon>
        <taxon>Metazoa</taxon>
        <taxon>Ecdysozoa</taxon>
        <taxon>Arthropoda</taxon>
        <taxon>Hexapoda</taxon>
        <taxon>Insecta</taxon>
        <taxon>Pterygota</taxon>
        <taxon>Neoptera</taxon>
        <taxon>Endopterygota</taxon>
        <taxon>Lepidoptera</taxon>
        <taxon>Glossata</taxon>
        <taxon>Ditrysia</taxon>
        <taxon>Noctuoidea</taxon>
        <taxon>Noctuidae</taxon>
        <taxon>Plusiinae</taxon>
        <taxon>Chrysodeixis</taxon>
    </lineage>
</organism>
<evidence type="ECO:0000259" key="2">
    <source>
        <dbReference type="PROSITE" id="PS51029"/>
    </source>
</evidence>
<dbReference type="SMART" id="SM00595">
    <property type="entry name" value="MADF"/>
    <property type="match status" value="1"/>
</dbReference>
<sequence>MAQYSQRTQPMHRNEYESTCLATSHLATTLPVSGKARARRYRASAAPAGRRRGGSGAAARRDADHAEPHINVLIAKLNQLIKYDLSPNMDVQALIECVQKHEYLYNIYHKEYKNIPLKNATWEQIANLLNESVDACKFKWKTVRDGYMKHKKQSQGSFKKANEYIWGSNLAFLDNFTTTRPLVLQKRNTDTSQSSSPYYILSQSPQPTANREEEENHTNETKYNLAHFDSIDYLFLSYAETFKTFPVRKQCILKLELAKLFANAELEQQTAHELEEDTMVIKTEAPAFYEASNPNNNGFEQIEQKF</sequence>
<dbReference type="AlphaFoldDB" id="A0A9N8KZI7"/>
<feature type="compositionally biased region" description="Polar residues" evidence="1">
    <location>
        <begin position="190"/>
        <end position="207"/>
    </location>
</feature>
<keyword evidence="4" id="KW-1185">Reference proteome</keyword>
<dbReference type="PANTHER" id="PTHR12243:SF67">
    <property type="entry name" value="COREPRESSOR OF PANGOLIN, ISOFORM A-RELATED"/>
    <property type="match status" value="1"/>
</dbReference>
<evidence type="ECO:0000313" key="3">
    <source>
        <dbReference type="EMBL" id="CAD0204354.1"/>
    </source>
</evidence>
<gene>
    <name evidence="3" type="ORF">CINC_LOCUS6663</name>
</gene>
<reference evidence="3" key="1">
    <citation type="submission" date="2021-12" db="EMBL/GenBank/DDBJ databases">
        <authorList>
            <person name="King R."/>
        </authorList>
    </citation>
    <scope>NUCLEOTIDE SEQUENCE</scope>
</reference>
<protein>
    <recommendedName>
        <fullName evidence="2">MADF domain-containing protein</fullName>
    </recommendedName>
</protein>
<proteinExistence type="predicted"/>
<dbReference type="Pfam" id="PF10545">
    <property type="entry name" value="MADF_DNA_bdg"/>
    <property type="match status" value="1"/>
</dbReference>
<dbReference type="GO" id="GO:0006357">
    <property type="term" value="P:regulation of transcription by RNA polymerase II"/>
    <property type="evidence" value="ECO:0007669"/>
    <property type="project" value="TreeGrafter"/>
</dbReference>
<feature type="compositionally biased region" description="Basic and acidic residues" evidence="1">
    <location>
        <begin position="210"/>
        <end position="220"/>
    </location>
</feature>
<evidence type="ECO:0000313" key="4">
    <source>
        <dbReference type="Proteomes" id="UP001154114"/>
    </source>
</evidence>
<name>A0A9N8KZI7_CHRIL</name>
<dbReference type="GO" id="GO:0005634">
    <property type="term" value="C:nucleus"/>
    <property type="evidence" value="ECO:0007669"/>
    <property type="project" value="TreeGrafter"/>
</dbReference>
<evidence type="ECO:0000256" key="1">
    <source>
        <dbReference type="SAM" id="MobiDB-lite"/>
    </source>
</evidence>
<accession>A0A9N8KZI7</accession>
<feature type="region of interest" description="Disordered" evidence="1">
    <location>
        <begin position="187"/>
        <end position="220"/>
    </location>
</feature>